<reference evidence="1 2" key="1">
    <citation type="submission" date="2014-04" db="EMBL/GenBank/DDBJ databases">
        <authorList>
            <consortium name="DOE Joint Genome Institute"/>
            <person name="Kuo A."/>
            <person name="Kohler A."/>
            <person name="Nagy L.G."/>
            <person name="Floudas D."/>
            <person name="Copeland A."/>
            <person name="Barry K.W."/>
            <person name="Cichocki N."/>
            <person name="Veneault-Fourrey C."/>
            <person name="LaButti K."/>
            <person name="Lindquist E.A."/>
            <person name="Lipzen A."/>
            <person name="Lundell T."/>
            <person name="Morin E."/>
            <person name="Murat C."/>
            <person name="Sun H."/>
            <person name="Tunlid A."/>
            <person name="Henrissat B."/>
            <person name="Grigoriev I.V."/>
            <person name="Hibbett D.S."/>
            <person name="Martin F."/>
            <person name="Nordberg H.P."/>
            <person name="Cantor M.N."/>
            <person name="Hua S.X."/>
        </authorList>
    </citation>
    <scope>NUCLEOTIDE SEQUENCE [LARGE SCALE GENOMIC DNA]</scope>
    <source>
        <strain evidence="1 2">LaAM-08-1</strain>
    </source>
</reference>
<proteinExistence type="predicted"/>
<evidence type="ECO:0000313" key="1">
    <source>
        <dbReference type="EMBL" id="KIK01271.1"/>
    </source>
</evidence>
<sequence>MNSTLEKGFVFGRPLGLGFNDMAITSTHGHITKTELFNTRTPKWYSRARTNLHSHILEETRTFFHPEILGRVLAQTCPHLCHTGLEMYTSSFFYKAIYDGDIFTKPGAHSPRARL</sequence>
<dbReference type="EMBL" id="KN838609">
    <property type="protein sequence ID" value="KIK01271.1"/>
    <property type="molecule type" value="Genomic_DNA"/>
</dbReference>
<gene>
    <name evidence="1" type="ORF">K443DRAFT_573955</name>
</gene>
<accession>A0A0C9X858</accession>
<dbReference type="HOGENOM" id="CLU_2109438_0_0_1"/>
<organism evidence="1 2">
    <name type="scientific">Laccaria amethystina LaAM-08-1</name>
    <dbReference type="NCBI Taxonomy" id="1095629"/>
    <lineage>
        <taxon>Eukaryota</taxon>
        <taxon>Fungi</taxon>
        <taxon>Dikarya</taxon>
        <taxon>Basidiomycota</taxon>
        <taxon>Agaricomycotina</taxon>
        <taxon>Agaricomycetes</taxon>
        <taxon>Agaricomycetidae</taxon>
        <taxon>Agaricales</taxon>
        <taxon>Agaricineae</taxon>
        <taxon>Hydnangiaceae</taxon>
        <taxon>Laccaria</taxon>
    </lineage>
</organism>
<keyword evidence="2" id="KW-1185">Reference proteome</keyword>
<evidence type="ECO:0000313" key="2">
    <source>
        <dbReference type="Proteomes" id="UP000054477"/>
    </source>
</evidence>
<reference evidence="2" key="2">
    <citation type="submission" date="2015-01" db="EMBL/GenBank/DDBJ databases">
        <title>Evolutionary Origins and Diversification of the Mycorrhizal Mutualists.</title>
        <authorList>
            <consortium name="DOE Joint Genome Institute"/>
            <consortium name="Mycorrhizal Genomics Consortium"/>
            <person name="Kohler A."/>
            <person name="Kuo A."/>
            <person name="Nagy L.G."/>
            <person name="Floudas D."/>
            <person name="Copeland A."/>
            <person name="Barry K.W."/>
            <person name="Cichocki N."/>
            <person name="Veneault-Fourrey C."/>
            <person name="LaButti K."/>
            <person name="Lindquist E.A."/>
            <person name="Lipzen A."/>
            <person name="Lundell T."/>
            <person name="Morin E."/>
            <person name="Murat C."/>
            <person name="Riley R."/>
            <person name="Ohm R."/>
            <person name="Sun H."/>
            <person name="Tunlid A."/>
            <person name="Henrissat B."/>
            <person name="Grigoriev I.V."/>
            <person name="Hibbett D.S."/>
            <person name="Martin F."/>
        </authorList>
    </citation>
    <scope>NUCLEOTIDE SEQUENCE [LARGE SCALE GENOMIC DNA]</scope>
    <source>
        <strain evidence="2">LaAM-08-1</strain>
    </source>
</reference>
<dbReference type="AlphaFoldDB" id="A0A0C9X858"/>
<name>A0A0C9X858_9AGAR</name>
<dbReference type="Proteomes" id="UP000054477">
    <property type="component" value="Unassembled WGS sequence"/>
</dbReference>
<protein>
    <submittedName>
        <fullName evidence="1">Uncharacterized protein</fullName>
    </submittedName>
</protein>